<evidence type="ECO:0000313" key="2">
    <source>
        <dbReference type="Proteomes" id="UP000824120"/>
    </source>
</evidence>
<evidence type="ECO:0000313" key="1">
    <source>
        <dbReference type="EMBL" id="KAG5607031.1"/>
    </source>
</evidence>
<keyword evidence="2" id="KW-1185">Reference proteome</keyword>
<organism evidence="1 2">
    <name type="scientific">Solanum commersonii</name>
    <name type="common">Commerson's wild potato</name>
    <name type="synonym">Commerson's nightshade</name>
    <dbReference type="NCBI Taxonomy" id="4109"/>
    <lineage>
        <taxon>Eukaryota</taxon>
        <taxon>Viridiplantae</taxon>
        <taxon>Streptophyta</taxon>
        <taxon>Embryophyta</taxon>
        <taxon>Tracheophyta</taxon>
        <taxon>Spermatophyta</taxon>
        <taxon>Magnoliopsida</taxon>
        <taxon>eudicotyledons</taxon>
        <taxon>Gunneridae</taxon>
        <taxon>Pentapetalae</taxon>
        <taxon>asterids</taxon>
        <taxon>lamiids</taxon>
        <taxon>Solanales</taxon>
        <taxon>Solanaceae</taxon>
        <taxon>Solanoideae</taxon>
        <taxon>Solaneae</taxon>
        <taxon>Solanum</taxon>
    </lineage>
</organism>
<sequence>MNNANFFPFLRPSHVLLYCPVCHGMFHTHFQFMNHVQNNHLLLSEQDIILQSPVYGSGTFVPGNPPSSQHLAPQQRSLLRNDNVVIRPTTSSNRDHPIRRDRALPIDGQQMTRSNIIVPMIRGRTSIMDRQQIERRNMIGSSNGAIVDCTRSMINRLDVPTSSNADELVSIAEEPTDLDLNLRL</sequence>
<name>A0A9J5Z556_SOLCO</name>
<dbReference type="AlphaFoldDB" id="A0A9J5Z556"/>
<proteinExistence type="predicted"/>
<dbReference type="Proteomes" id="UP000824120">
    <property type="component" value="Chromosome 5"/>
</dbReference>
<comment type="caution">
    <text evidence="1">The sequence shown here is derived from an EMBL/GenBank/DDBJ whole genome shotgun (WGS) entry which is preliminary data.</text>
</comment>
<dbReference type="EMBL" id="JACXVP010000005">
    <property type="protein sequence ID" value="KAG5607031.1"/>
    <property type="molecule type" value="Genomic_DNA"/>
</dbReference>
<gene>
    <name evidence="1" type="ORF">H5410_028523</name>
</gene>
<accession>A0A9J5Z556</accession>
<protein>
    <submittedName>
        <fullName evidence="1">Uncharacterized protein</fullName>
    </submittedName>
</protein>
<reference evidence="1 2" key="1">
    <citation type="submission" date="2020-09" db="EMBL/GenBank/DDBJ databases">
        <title>De no assembly of potato wild relative species, Solanum commersonii.</title>
        <authorList>
            <person name="Cho K."/>
        </authorList>
    </citation>
    <scope>NUCLEOTIDE SEQUENCE [LARGE SCALE GENOMIC DNA]</scope>
    <source>
        <strain evidence="1">LZ3.2</strain>
        <tissue evidence="1">Leaf</tissue>
    </source>
</reference>